<organism evidence="1 2">
    <name type="scientific">Xylaria curta</name>
    <dbReference type="NCBI Taxonomy" id="42375"/>
    <lineage>
        <taxon>Eukaryota</taxon>
        <taxon>Fungi</taxon>
        <taxon>Dikarya</taxon>
        <taxon>Ascomycota</taxon>
        <taxon>Pezizomycotina</taxon>
        <taxon>Sordariomycetes</taxon>
        <taxon>Xylariomycetidae</taxon>
        <taxon>Xylariales</taxon>
        <taxon>Xylariaceae</taxon>
        <taxon>Xylaria</taxon>
    </lineage>
</organism>
<accession>A0ACC1N7K3</accession>
<protein>
    <submittedName>
        <fullName evidence="1">Uncharacterized protein</fullName>
    </submittedName>
</protein>
<name>A0ACC1N7K3_9PEZI</name>
<gene>
    <name evidence="1" type="ORF">NUW58_g8515</name>
</gene>
<reference evidence="1" key="1">
    <citation type="submission" date="2022-10" db="EMBL/GenBank/DDBJ databases">
        <title>Genome Sequence of Xylaria curta.</title>
        <authorList>
            <person name="Buettner E."/>
        </authorList>
    </citation>
    <scope>NUCLEOTIDE SEQUENCE</scope>
    <source>
        <strain evidence="1">Babe10</strain>
    </source>
</reference>
<dbReference type="Proteomes" id="UP001143856">
    <property type="component" value="Unassembled WGS sequence"/>
</dbReference>
<dbReference type="EMBL" id="JAPDGR010002636">
    <property type="protein sequence ID" value="KAJ2974882.1"/>
    <property type="molecule type" value="Genomic_DNA"/>
</dbReference>
<comment type="caution">
    <text evidence="1">The sequence shown here is derived from an EMBL/GenBank/DDBJ whole genome shotgun (WGS) entry which is preliminary data.</text>
</comment>
<proteinExistence type="predicted"/>
<sequence>MRTYSTAGLLQALLLATTLQPAACSFSLDTIVKDWWYYVHNHLADTTSAACLAAYAAPIECDEVLLGWVSSNSPNFNPKPDDLESLKVCNQEGDAALVHTVTRPYPEVPVAVVGEVFQYQYAQVCAKNVSGWCYFAEDRERTSADFTCGNGCASQFFTNGHTLPGANYSFGVYELEYRSTWWIDYWAKGWNRLQSCREAPATFTAPYRPSSSKATTTSSSITEATSTPTSADESNTATPTPSESSSSSSQSEVPSTAANSTPTPTNNAGGKLRAPGVFRLLGWAYPMILPL</sequence>
<evidence type="ECO:0000313" key="1">
    <source>
        <dbReference type="EMBL" id="KAJ2974882.1"/>
    </source>
</evidence>
<keyword evidence="2" id="KW-1185">Reference proteome</keyword>
<evidence type="ECO:0000313" key="2">
    <source>
        <dbReference type="Proteomes" id="UP001143856"/>
    </source>
</evidence>